<feature type="region of interest" description="Disordered" evidence="1">
    <location>
        <begin position="1"/>
        <end position="20"/>
    </location>
</feature>
<reference evidence="2 3" key="1">
    <citation type="submission" date="2024-01" db="EMBL/GenBank/DDBJ databases">
        <title>The genomes of 5 underutilized Papilionoideae crops provide insights into root nodulation and disease resistance.</title>
        <authorList>
            <person name="Yuan L."/>
        </authorList>
    </citation>
    <scope>NUCLEOTIDE SEQUENCE [LARGE SCALE GENOMIC DNA]</scope>
    <source>
        <strain evidence="2">LY-2023</strain>
        <tissue evidence="2">Leaf</tissue>
    </source>
</reference>
<dbReference type="EMBL" id="JAYKXN010000003">
    <property type="protein sequence ID" value="KAK7301397.1"/>
    <property type="molecule type" value="Genomic_DNA"/>
</dbReference>
<evidence type="ECO:0000313" key="3">
    <source>
        <dbReference type="Proteomes" id="UP001359559"/>
    </source>
</evidence>
<gene>
    <name evidence="2" type="ORF">RJT34_12260</name>
</gene>
<protein>
    <submittedName>
        <fullName evidence="2">Uncharacterized protein</fullName>
    </submittedName>
</protein>
<dbReference type="Proteomes" id="UP001359559">
    <property type="component" value="Unassembled WGS sequence"/>
</dbReference>
<organism evidence="2 3">
    <name type="scientific">Clitoria ternatea</name>
    <name type="common">Butterfly pea</name>
    <dbReference type="NCBI Taxonomy" id="43366"/>
    <lineage>
        <taxon>Eukaryota</taxon>
        <taxon>Viridiplantae</taxon>
        <taxon>Streptophyta</taxon>
        <taxon>Embryophyta</taxon>
        <taxon>Tracheophyta</taxon>
        <taxon>Spermatophyta</taxon>
        <taxon>Magnoliopsida</taxon>
        <taxon>eudicotyledons</taxon>
        <taxon>Gunneridae</taxon>
        <taxon>Pentapetalae</taxon>
        <taxon>rosids</taxon>
        <taxon>fabids</taxon>
        <taxon>Fabales</taxon>
        <taxon>Fabaceae</taxon>
        <taxon>Papilionoideae</taxon>
        <taxon>50 kb inversion clade</taxon>
        <taxon>NPAAA clade</taxon>
        <taxon>indigoferoid/millettioid clade</taxon>
        <taxon>Phaseoleae</taxon>
        <taxon>Clitoria</taxon>
    </lineage>
</organism>
<keyword evidence="3" id="KW-1185">Reference proteome</keyword>
<accession>A0AAN9PL76</accession>
<name>A0AAN9PL76_CLITE</name>
<proteinExistence type="predicted"/>
<sequence>MIGPVRVTSRKRPTLKGPPFPLKNIENVRTPALSPSRDCSPFSLWFRFPLPRLLDTRGQCSLLLLSLVCCPGDLVPLARRVCLLLEAPSVAGHPRRRCPSSRPHSAFKFLSIIDVEGSLLIIFARYPYLEYFEIGVFPSLFCPPFSFRVRPGATQALSITEHYIQNEYLLAQTSWRLSDWKVTSFDANARMRYEMW</sequence>
<comment type="caution">
    <text evidence="2">The sequence shown here is derived from an EMBL/GenBank/DDBJ whole genome shotgun (WGS) entry which is preliminary data.</text>
</comment>
<evidence type="ECO:0000256" key="1">
    <source>
        <dbReference type="SAM" id="MobiDB-lite"/>
    </source>
</evidence>
<evidence type="ECO:0000313" key="2">
    <source>
        <dbReference type="EMBL" id="KAK7301397.1"/>
    </source>
</evidence>
<dbReference type="AlphaFoldDB" id="A0AAN9PL76"/>